<sequence length="124" mass="13493">MIQGVQIDMLSSDRLSRMTSMEKIRLILDDVRQGYIVVLEKGLTPEEQGKLLESTMMEISPGGFSGIEIETYPSTSGSEGGLFSKLFGGGKAPAGRLMVIGPVDQLKMLTREKDRLIAWASAAQ</sequence>
<name>A0AAE4ME82_9EURY</name>
<dbReference type="AlphaFoldDB" id="A0AAE4ME82"/>
<dbReference type="Pfam" id="PF09846">
    <property type="entry name" value="OapB"/>
    <property type="match status" value="1"/>
</dbReference>
<keyword evidence="2" id="KW-1185">Reference proteome</keyword>
<dbReference type="EMBL" id="JAWDKB010000001">
    <property type="protein sequence ID" value="MDV0442736.1"/>
    <property type="molecule type" value="Genomic_DNA"/>
</dbReference>
<dbReference type="PIRSF" id="PIRSF004977">
    <property type="entry name" value="UCP004977"/>
    <property type="match status" value="1"/>
</dbReference>
<evidence type="ECO:0000313" key="2">
    <source>
        <dbReference type="Proteomes" id="UP001283212"/>
    </source>
</evidence>
<gene>
    <name evidence="1" type="ORF">McpCs1_00800</name>
</gene>
<evidence type="ECO:0008006" key="3">
    <source>
        <dbReference type="Google" id="ProtNLM"/>
    </source>
</evidence>
<organism evidence="1 2">
    <name type="scientific">Methanorbis rubei</name>
    <dbReference type="NCBI Taxonomy" id="3028300"/>
    <lineage>
        <taxon>Archaea</taxon>
        <taxon>Methanobacteriati</taxon>
        <taxon>Methanobacteriota</taxon>
        <taxon>Stenosarchaea group</taxon>
        <taxon>Methanomicrobia</taxon>
        <taxon>Methanomicrobiales</taxon>
        <taxon>Methanocorpusculaceae</taxon>
        <taxon>Methanorbis</taxon>
    </lineage>
</organism>
<dbReference type="RefSeq" id="WP_338095285.1">
    <property type="nucleotide sequence ID" value="NZ_JAWDKB010000001.1"/>
</dbReference>
<dbReference type="Proteomes" id="UP001283212">
    <property type="component" value="Unassembled WGS sequence"/>
</dbReference>
<comment type="caution">
    <text evidence="1">The sequence shown here is derived from an EMBL/GenBank/DDBJ whole genome shotgun (WGS) entry which is preliminary data.</text>
</comment>
<reference evidence="1 2" key="1">
    <citation type="submission" date="2023-06" db="EMBL/GenBank/DDBJ databases">
        <title>Genome sequence of Methancorpusculaceae sp. Cs1.</title>
        <authorList>
            <person name="Protasov E."/>
            <person name="Platt K."/>
            <person name="Poehlein A."/>
            <person name="Daniel R."/>
            <person name="Brune A."/>
        </authorList>
    </citation>
    <scope>NUCLEOTIDE SEQUENCE [LARGE SCALE GENOMIC DNA]</scope>
    <source>
        <strain evidence="1 2">Cs1</strain>
    </source>
</reference>
<proteinExistence type="predicted"/>
<evidence type="ECO:0000313" key="1">
    <source>
        <dbReference type="EMBL" id="MDV0442736.1"/>
    </source>
</evidence>
<accession>A0AAE4ME82</accession>
<dbReference type="InterPro" id="IPR012017">
    <property type="entry name" value="OapB-like"/>
</dbReference>
<protein>
    <recommendedName>
        <fullName evidence="3">DUF2073 domain-containing protein</fullName>
    </recommendedName>
</protein>